<dbReference type="OMA" id="MGHQHAG"/>
<dbReference type="STRING" id="742152.A0A2H3JIL2"/>
<feature type="domain" description="GAG-pre-integrase" evidence="1">
    <location>
        <begin position="1"/>
        <end position="42"/>
    </location>
</feature>
<dbReference type="OrthoDB" id="2754291at2759"/>
<accession>A0A2H3JIL2</accession>
<proteinExistence type="predicted"/>
<feature type="non-terminal residue" evidence="2">
    <location>
        <position position="1"/>
    </location>
</feature>
<name>A0A2H3JIL2_WOLCO</name>
<sequence length="59" mass="6526">HRRMGHAYAPALHTMVEKGIITGVTLEDGDADFCAVCAQAKQTRETFPQEHSSPPAKRY</sequence>
<evidence type="ECO:0000259" key="1">
    <source>
        <dbReference type="Pfam" id="PF13976"/>
    </source>
</evidence>
<dbReference type="AlphaFoldDB" id="A0A2H3JIL2"/>
<reference evidence="2 3" key="1">
    <citation type="journal article" date="2012" name="Science">
        <title>The Paleozoic origin of enzymatic lignin decomposition reconstructed from 31 fungal genomes.</title>
        <authorList>
            <person name="Floudas D."/>
            <person name="Binder M."/>
            <person name="Riley R."/>
            <person name="Barry K."/>
            <person name="Blanchette R.A."/>
            <person name="Henrissat B."/>
            <person name="Martinez A.T."/>
            <person name="Otillar R."/>
            <person name="Spatafora J.W."/>
            <person name="Yadav J.S."/>
            <person name="Aerts A."/>
            <person name="Benoit I."/>
            <person name="Boyd A."/>
            <person name="Carlson A."/>
            <person name="Copeland A."/>
            <person name="Coutinho P.M."/>
            <person name="de Vries R.P."/>
            <person name="Ferreira P."/>
            <person name="Findley K."/>
            <person name="Foster B."/>
            <person name="Gaskell J."/>
            <person name="Glotzer D."/>
            <person name="Gorecki P."/>
            <person name="Heitman J."/>
            <person name="Hesse C."/>
            <person name="Hori C."/>
            <person name="Igarashi K."/>
            <person name="Jurgens J.A."/>
            <person name="Kallen N."/>
            <person name="Kersten P."/>
            <person name="Kohler A."/>
            <person name="Kuees U."/>
            <person name="Kumar T.K.A."/>
            <person name="Kuo A."/>
            <person name="LaButti K."/>
            <person name="Larrondo L.F."/>
            <person name="Lindquist E."/>
            <person name="Ling A."/>
            <person name="Lombard V."/>
            <person name="Lucas S."/>
            <person name="Lundell T."/>
            <person name="Martin R."/>
            <person name="McLaughlin D.J."/>
            <person name="Morgenstern I."/>
            <person name="Morin E."/>
            <person name="Murat C."/>
            <person name="Nagy L.G."/>
            <person name="Nolan M."/>
            <person name="Ohm R.A."/>
            <person name="Patyshakuliyeva A."/>
            <person name="Rokas A."/>
            <person name="Ruiz-Duenas F.J."/>
            <person name="Sabat G."/>
            <person name="Salamov A."/>
            <person name="Samejima M."/>
            <person name="Schmutz J."/>
            <person name="Slot J.C."/>
            <person name="St John F."/>
            <person name="Stenlid J."/>
            <person name="Sun H."/>
            <person name="Sun S."/>
            <person name="Syed K."/>
            <person name="Tsang A."/>
            <person name="Wiebenga A."/>
            <person name="Young D."/>
            <person name="Pisabarro A."/>
            <person name="Eastwood D.C."/>
            <person name="Martin F."/>
            <person name="Cullen D."/>
            <person name="Grigoriev I.V."/>
            <person name="Hibbett D.S."/>
        </authorList>
    </citation>
    <scope>NUCLEOTIDE SEQUENCE [LARGE SCALE GENOMIC DNA]</scope>
    <source>
        <strain evidence="2 3">MD-104</strain>
    </source>
</reference>
<feature type="non-terminal residue" evidence="2">
    <location>
        <position position="59"/>
    </location>
</feature>
<evidence type="ECO:0000313" key="2">
    <source>
        <dbReference type="EMBL" id="PCH39713.1"/>
    </source>
</evidence>
<evidence type="ECO:0000313" key="3">
    <source>
        <dbReference type="Proteomes" id="UP000218811"/>
    </source>
</evidence>
<organism evidence="2 3">
    <name type="scientific">Wolfiporia cocos (strain MD-104)</name>
    <name type="common">Brown rot fungus</name>
    <dbReference type="NCBI Taxonomy" id="742152"/>
    <lineage>
        <taxon>Eukaryota</taxon>
        <taxon>Fungi</taxon>
        <taxon>Dikarya</taxon>
        <taxon>Basidiomycota</taxon>
        <taxon>Agaricomycotina</taxon>
        <taxon>Agaricomycetes</taxon>
        <taxon>Polyporales</taxon>
        <taxon>Phaeolaceae</taxon>
        <taxon>Wolfiporia</taxon>
    </lineage>
</organism>
<protein>
    <recommendedName>
        <fullName evidence="1">GAG-pre-integrase domain-containing protein</fullName>
    </recommendedName>
</protein>
<dbReference type="EMBL" id="KB468053">
    <property type="protein sequence ID" value="PCH39713.1"/>
    <property type="molecule type" value="Genomic_DNA"/>
</dbReference>
<dbReference type="InterPro" id="IPR025724">
    <property type="entry name" value="GAG-pre-integrase_dom"/>
</dbReference>
<keyword evidence="3" id="KW-1185">Reference proteome</keyword>
<gene>
    <name evidence="2" type="ORF">WOLCODRAFT_40744</name>
</gene>
<dbReference type="Proteomes" id="UP000218811">
    <property type="component" value="Unassembled WGS sequence"/>
</dbReference>
<dbReference type="Pfam" id="PF13976">
    <property type="entry name" value="gag_pre-integrs"/>
    <property type="match status" value="1"/>
</dbReference>